<reference evidence="1 3" key="1">
    <citation type="submission" date="2020-06" db="EMBL/GenBank/DDBJ databases">
        <title>Anoxygenic phototrophic Chloroflexota member uses a Type I reaction center.</title>
        <authorList>
            <person name="Tsuji J.M."/>
            <person name="Shaw N.A."/>
            <person name="Nagashima S."/>
            <person name="Venkiteswaran J."/>
            <person name="Schiff S.L."/>
            <person name="Hanada S."/>
            <person name="Tank M."/>
            <person name="Neufeld J.D."/>
        </authorList>
    </citation>
    <scope>NUCLEOTIDE SEQUENCE [LARGE SCALE GENOMIC DNA]</scope>
    <source>
        <strain evidence="1">L227-S17</strain>
    </source>
</reference>
<proteinExistence type="predicted"/>
<evidence type="ECO:0000313" key="4">
    <source>
        <dbReference type="Proteomes" id="UP001431572"/>
    </source>
</evidence>
<accession>A0A8T7MAC6</accession>
<dbReference type="Proteomes" id="UP000521676">
    <property type="component" value="Unassembled WGS sequence"/>
</dbReference>
<reference evidence="2" key="2">
    <citation type="journal article" date="2024" name="Nature">
        <title>Anoxygenic phototroph of the Chloroflexota uses a type I reaction centre.</title>
        <authorList>
            <person name="Tsuji J.M."/>
            <person name="Shaw N.A."/>
            <person name="Nagashima S."/>
            <person name="Venkiteswaran J.J."/>
            <person name="Schiff S.L."/>
            <person name="Watanabe T."/>
            <person name="Fukui M."/>
            <person name="Hanada S."/>
            <person name="Tank M."/>
            <person name="Neufeld J.D."/>
        </authorList>
    </citation>
    <scope>NUCLEOTIDE SEQUENCE</scope>
    <source>
        <strain evidence="2">L227-S17</strain>
    </source>
</reference>
<dbReference type="Proteomes" id="UP001431572">
    <property type="component" value="Chromosome 2"/>
</dbReference>
<keyword evidence="4" id="KW-1185">Reference proteome</keyword>
<evidence type="ECO:0000313" key="1">
    <source>
        <dbReference type="EMBL" id="NWJ49085.1"/>
    </source>
</evidence>
<dbReference type="EMBL" id="JACATZ010000003">
    <property type="protein sequence ID" value="NWJ49085.1"/>
    <property type="molecule type" value="Genomic_DNA"/>
</dbReference>
<gene>
    <name evidence="1" type="ORF">HXX08_24775</name>
    <name evidence="2" type="ORF">OZ401_002604</name>
</gene>
<organism evidence="1 3">
    <name type="scientific">Candidatus Chlorohelix allophototropha</name>
    <dbReference type="NCBI Taxonomy" id="3003348"/>
    <lineage>
        <taxon>Bacteria</taxon>
        <taxon>Bacillati</taxon>
        <taxon>Chloroflexota</taxon>
        <taxon>Chloroflexia</taxon>
        <taxon>Candidatus Chloroheliales</taxon>
        <taxon>Candidatus Chloroheliaceae</taxon>
        <taxon>Candidatus Chlorohelix</taxon>
    </lineage>
</organism>
<dbReference type="EMBL" id="CP128400">
    <property type="protein sequence ID" value="WJW69013.1"/>
    <property type="molecule type" value="Genomic_DNA"/>
</dbReference>
<sequence>MYSRTTKSGEAIAMLLAEHFQQLDLAKIGVGTLARLYARIDELSQQSANW</sequence>
<dbReference type="AlphaFoldDB" id="A0A8T7MAC6"/>
<dbReference type="RefSeq" id="WP_341470916.1">
    <property type="nucleotide sequence ID" value="NZ_CP128400.1"/>
</dbReference>
<name>A0A8T7MAC6_9CHLR</name>
<protein>
    <submittedName>
        <fullName evidence="1">Uncharacterized protein</fullName>
    </submittedName>
</protein>
<evidence type="ECO:0000313" key="3">
    <source>
        <dbReference type="Proteomes" id="UP000521676"/>
    </source>
</evidence>
<evidence type="ECO:0000313" key="2">
    <source>
        <dbReference type="EMBL" id="WJW69013.1"/>
    </source>
</evidence>